<dbReference type="AlphaFoldDB" id="A0A0E0N6Y4"/>
<keyword evidence="3" id="KW-1185">Reference proteome</keyword>
<reference evidence="3" key="1">
    <citation type="submission" date="2013-06" db="EMBL/GenBank/DDBJ databases">
        <authorList>
            <person name="Zhao Q."/>
        </authorList>
    </citation>
    <scope>NUCLEOTIDE SEQUENCE</scope>
    <source>
        <strain evidence="3">cv. W1943</strain>
    </source>
</reference>
<dbReference type="EnsemblPlants" id="ORUFI01G45580.1">
    <property type="protein sequence ID" value="ORUFI01G45580.1"/>
    <property type="gene ID" value="ORUFI01G45580"/>
</dbReference>
<protein>
    <submittedName>
        <fullName evidence="2">Uncharacterized protein</fullName>
    </submittedName>
</protein>
<sequence>MGLRRLGPYFSPTKPKRPHRKGMTAQPGPFCNRRRTDFYSLVGHRPGGDLYTQTYSIQVKEERWDLSELFCHSLVNGPFVAYWAHLSVTVLRRIMRSALHNS</sequence>
<dbReference type="HOGENOM" id="CLU_2282045_0_0_1"/>
<reference evidence="2" key="2">
    <citation type="submission" date="2015-06" db="UniProtKB">
        <authorList>
            <consortium name="EnsemblPlants"/>
        </authorList>
    </citation>
    <scope>IDENTIFICATION</scope>
</reference>
<dbReference type="Gramene" id="ORUFI01G45580.1">
    <property type="protein sequence ID" value="ORUFI01G45580.1"/>
    <property type="gene ID" value="ORUFI01G45580"/>
</dbReference>
<evidence type="ECO:0000256" key="1">
    <source>
        <dbReference type="SAM" id="MobiDB-lite"/>
    </source>
</evidence>
<feature type="region of interest" description="Disordered" evidence="1">
    <location>
        <begin position="1"/>
        <end position="28"/>
    </location>
</feature>
<proteinExistence type="predicted"/>
<organism evidence="2 3">
    <name type="scientific">Oryza rufipogon</name>
    <name type="common">Brownbeard rice</name>
    <name type="synonym">Asian wild rice</name>
    <dbReference type="NCBI Taxonomy" id="4529"/>
    <lineage>
        <taxon>Eukaryota</taxon>
        <taxon>Viridiplantae</taxon>
        <taxon>Streptophyta</taxon>
        <taxon>Embryophyta</taxon>
        <taxon>Tracheophyta</taxon>
        <taxon>Spermatophyta</taxon>
        <taxon>Magnoliopsida</taxon>
        <taxon>Liliopsida</taxon>
        <taxon>Poales</taxon>
        <taxon>Poaceae</taxon>
        <taxon>BOP clade</taxon>
        <taxon>Oryzoideae</taxon>
        <taxon>Oryzeae</taxon>
        <taxon>Oryzinae</taxon>
        <taxon>Oryza</taxon>
    </lineage>
</organism>
<evidence type="ECO:0000313" key="3">
    <source>
        <dbReference type="Proteomes" id="UP000008022"/>
    </source>
</evidence>
<name>A0A0E0N6Y4_ORYRU</name>
<dbReference type="Proteomes" id="UP000008022">
    <property type="component" value="Unassembled WGS sequence"/>
</dbReference>
<accession>A0A0E0N6Y4</accession>
<evidence type="ECO:0000313" key="2">
    <source>
        <dbReference type="EnsemblPlants" id="ORUFI01G45580.1"/>
    </source>
</evidence>